<comment type="similarity">
    <text evidence="2">Belongs to the FlgN family.</text>
</comment>
<comment type="caution">
    <text evidence="4">The sequence shown here is derived from an EMBL/GenBank/DDBJ whole genome shotgun (WGS) entry which is preliminary data.</text>
</comment>
<keyword evidence="4" id="KW-0282">Flagellum</keyword>
<keyword evidence="3" id="KW-1005">Bacterial flagellum biogenesis</keyword>
<dbReference type="EMBL" id="JACCKB010000049">
    <property type="protein sequence ID" value="NYZ68729.1"/>
    <property type="molecule type" value="Genomic_DNA"/>
</dbReference>
<sequence>MINQTLQHQLSTDITTLGQLTELLEKEQHALRDRDLDQLHQLLTIKNDCLNRLGQTAQHRSEALKQAGFTPNDEGLEQWLQTLPPPQQVESRKYWQTVKSHLAYCQTLNEINGCVLNRLQQTLHQLLTIYRGQSQASIKLYGAQGDTSAYQDSHILGTA</sequence>
<dbReference type="SUPFAM" id="SSF140566">
    <property type="entry name" value="FlgN-like"/>
    <property type="match status" value="1"/>
</dbReference>
<dbReference type="Proteomes" id="UP000569732">
    <property type="component" value="Unassembled WGS sequence"/>
</dbReference>
<keyword evidence="5" id="KW-1185">Reference proteome</keyword>
<dbReference type="RefSeq" id="WP_180570732.1">
    <property type="nucleotide sequence ID" value="NZ_JACCKB010000049.1"/>
</dbReference>
<gene>
    <name evidence="4" type="ORF">H0A36_22180</name>
</gene>
<protein>
    <submittedName>
        <fullName evidence="4">Flagellar protein FlgN</fullName>
    </submittedName>
</protein>
<keyword evidence="4" id="KW-0969">Cilium</keyword>
<reference evidence="4 5" key="1">
    <citation type="submission" date="2020-07" db="EMBL/GenBank/DDBJ databases">
        <title>Endozoicomonas sp. nov., isolated from sediment.</title>
        <authorList>
            <person name="Gu T."/>
        </authorList>
    </citation>
    <scope>NUCLEOTIDE SEQUENCE [LARGE SCALE GENOMIC DNA]</scope>
    <source>
        <strain evidence="4 5">SM1973</strain>
    </source>
</reference>
<evidence type="ECO:0000256" key="3">
    <source>
        <dbReference type="ARBA" id="ARBA00022795"/>
    </source>
</evidence>
<keyword evidence="4" id="KW-0966">Cell projection</keyword>
<dbReference type="AlphaFoldDB" id="A0A853I7E4"/>
<accession>A0A853I7E4</accession>
<evidence type="ECO:0000313" key="4">
    <source>
        <dbReference type="EMBL" id="NYZ68729.1"/>
    </source>
</evidence>
<organism evidence="4 5">
    <name type="scientific">Spartinivicinus marinus</name>
    <dbReference type="NCBI Taxonomy" id="2994442"/>
    <lineage>
        <taxon>Bacteria</taxon>
        <taxon>Pseudomonadati</taxon>
        <taxon>Pseudomonadota</taxon>
        <taxon>Gammaproteobacteria</taxon>
        <taxon>Oceanospirillales</taxon>
        <taxon>Zooshikellaceae</taxon>
        <taxon>Spartinivicinus</taxon>
    </lineage>
</organism>
<dbReference type="Pfam" id="PF05130">
    <property type="entry name" value="FlgN"/>
    <property type="match status" value="1"/>
</dbReference>
<evidence type="ECO:0000256" key="1">
    <source>
        <dbReference type="ARBA" id="ARBA00002397"/>
    </source>
</evidence>
<name>A0A853I7E4_9GAMM</name>
<dbReference type="InterPro" id="IPR007809">
    <property type="entry name" value="FlgN-like"/>
</dbReference>
<dbReference type="InterPro" id="IPR036679">
    <property type="entry name" value="FlgN-like_sf"/>
</dbReference>
<dbReference type="Gene3D" id="1.20.58.300">
    <property type="entry name" value="FlgN-like"/>
    <property type="match status" value="1"/>
</dbReference>
<evidence type="ECO:0000256" key="2">
    <source>
        <dbReference type="ARBA" id="ARBA00007703"/>
    </source>
</evidence>
<evidence type="ECO:0000313" key="5">
    <source>
        <dbReference type="Proteomes" id="UP000569732"/>
    </source>
</evidence>
<comment type="function">
    <text evidence="1">Required for the efficient initiation of filament assembly.</text>
</comment>
<dbReference type="GO" id="GO:0044780">
    <property type="term" value="P:bacterial-type flagellum assembly"/>
    <property type="evidence" value="ECO:0007669"/>
    <property type="project" value="InterPro"/>
</dbReference>
<proteinExistence type="inferred from homology"/>